<keyword evidence="1" id="KW-0805">Transcription regulation</keyword>
<keyword evidence="3" id="KW-0804">Transcription</keyword>
<dbReference type="GO" id="GO:0003677">
    <property type="term" value="F:DNA binding"/>
    <property type="evidence" value="ECO:0007669"/>
    <property type="project" value="UniProtKB-KW"/>
</dbReference>
<dbReference type="PROSITE" id="PS50949">
    <property type="entry name" value="HTH_GNTR"/>
    <property type="match status" value="1"/>
</dbReference>
<dbReference type="Gene3D" id="1.10.10.10">
    <property type="entry name" value="Winged helix-like DNA-binding domain superfamily/Winged helix DNA-binding domain"/>
    <property type="match status" value="1"/>
</dbReference>
<dbReference type="SUPFAM" id="SSF46785">
    <property type="entry name" value="Winged helix' DNA-binding domain"/>
    <property type="match status" value="1"/>
</dbReference>
<dbReference type="InterPro" id="IPR000524">
    <property type="entry name" value="Tscrpt_reg_HTH_GntR"/>
</dbReference>
<dbReference type="InterPro" id="IPR011711">
    <property type="entry name" value="GntR_C"/>
</dbReference>
<comment type="caution">
    <text evidence="5">The sequence shown here is derived from an EMBL/GenBank/DDBJ whole genome shotgun (WGS) entry which is preliminary data.</text>
</comment>
<dbReference type="PANTHER" id="PTHR43537">
    <property type="entry name" value="TRANSCRIPTIONAL REGULATOR, GNTR FAMILY"/>
    <property type="match status" value="1"/>
</dbReference>
<dbReference type="Gene3D" id="1.20.120.530">
    <property type="entry name" value="GntR ligand-binding domain-like"/>
    <property type="match status" value="1"/>
</dbReference>
<dbReference type="SUPFAM" id="SSF48008">
    <property type="entry name" value="GntR ligand-binding domain-like"/>
    <property type="match status" value="1"/>
</dbReference>
<accession>A0A085V8H8</accession>
<evidence type="ECO:0000256" key="2">
    <source>
        <dbReference type="ARBA" id="ARBA00023125"/>
    </source>
</evidence>
<dbReference type="CDD" id="cd07377">
    <property type="entry name" value="WHTH_GntR"/>
    <property type="match status" value="1"/>
</dbReference>
<organism evidence="5 6">
    <name type="scientific">Pseudomonas syringae</name>
    <dbReference type="NCBI Taxonomy" id="317"/>
    <lineage>
        <taxon>Bacteria</taxon>
        <taxon>Pseudomonadati</taxon>
        <taxon>Pseudomonadota</taxon>
        <taxon>Gammaproteobacteria</taxon>
        <taxon>Pseudomonadales</taxon>
        <taxon>Pseudomonadaceae</taxon>
        <taxon>Pseudomonas</taxon>
    </lineage>
</organism>
<dbReference type="PATRIC" id="fig|317.174.peg.2296"/>
<reference evidence="5 6" key="1">
    <citation type="submission" date="2014-07" db="EMBL/GenBank/DDBJ databases">
        <title>Draft Genome Sequences of Environmental Pseudomonas syringae strains.</title>
        <authorList>
            <person name="Baltrus D.A."/>
            <person name="Berge O."/>
            <person name="Morris C."/>
        </authorList>
    </citation>
    <scope>NUCLEOTIDE SEQUENCE [LARGE SCALE GENOMIC DNA]</scope>
    <source>
        <strain evidence="5 6">CEB003</strain>
    </source>
</reference>
<dbReference type="GO" id="GO:0003700">
    <property type="term" value="F:DNA-binding transcription factor activity"/>
    <property type="evidence" value="ECO:0007669"/>
    <property type="project" value="InterPro"/>
</dbReference>
<evidence type="ECO:0000313" key="6">
    <source>
        <dbReference type="Proteomes" id="UP000028643"/>
    </source>
</evidence>
<dbReference type="RefSeq" id="WP_047574675.1">
    <property type="nucleotide sequence ID" value="NZ_JPQT01000101.1"/>
</dbReference>
<dbReference type="EMBL" id="JPQT01000101">
    <property type="protein sequence ID" value="KFE51741.1"/>
    <property type="molecule type" value="Genomic_DNA"/>
</dbReference>
<dbReference type="Proteomes" id="UP000028643">
    <property type="component" value="Unassembled WGS sequence"/>
</dbReference>
<evidence type="ECO:0000256" key="3">
    <source>
        <dbReference type="ARBA" id="ARBA00023163"/>
    </source>
</evidence>
<evidence type="ECO:0000259" key="4">
    <source>
        <dbReference type="PROSITE" id="PS50949"/>
    </source>
</evidence>
<dbReference type="InterPro" id="IPR036390">
    <property type="entry name" value="WH_DNA-bd_sf"/>
</dbReference>
<dbReference type="SMART" id="SM00345">
    <property type="entry name" value="HTH_GNTR"/>
    <property type="match status" value="1"/>
</dbReference>
<proteinExistence type="predicted"/>
<name>A0A085V8H8_PSESX</name>
<dbReference type="Pfam" id="PF00392">
    <property type="entry name" value="GntR"/>
    <property type="match status" value="1"/>
</dbReference>
<gene>
    <name evidence="5" type="ORF">IV02_11200</name>
</gene>
<evidence type="ECO:0000313" key="5">
    <source>
        <dbReference type="EMBL" id="KFE51741.1"/>
    </source>
</evidence>
<dbReference type="SMART" id="SM00895">
    <property type="entry name" value="FCD"/>
    <property type="match status" value="1"/>
</dbReference>
<evidence type="ECO:0000256" key="1">
    <source>
        <dbReference type="ARBA" id="ARBA00023015"/>
    </source>
</evidence>
<dbReference type="PRINTS" id="PR00035">
    <property type="entry name" value="HTHGNTR"/>
</dbReference>
<feature type="domain" description="HTH gntR-type" evidence="4">
    <location>
        <begin position="10"/>
        <end position="77"/>
    </location>
</feature>
<protein>
    <recommendedName>
        <fullName evidence="4">HTH gntR-type domain-containing protein</fullName>
    </recommendedName>
</protein>
<dbReference type="AlphaFoldDB" id="A0A085V8H8"/>
<dbReference type="InterPro" id="IPR008920">
    <property type="entry name" value="TF_FadR/GntR_C"/>
</dbReference>
<dbReference type="InterPro" id="IPR036388">
    <property type="entry name" value="WH-like_DNA-bd_sf"/>
</dbReference>
<keyword evidence="2" id="KW-0238">DNA-binding</keyword>
<dbReference type="PANTHER" id="PTHR43537:SF24">
    <property type="entry name" value="GLUCONATE OPERON TRANSCRIPTIONAL REPRESSOR"/>
    <property type="match status" value="1"/>
</dbReference>
<dbReference type="Pfam" id="PF07729">
    <property type="entry name" value="FCD"/>
    <property type="match status" value="1"/>
</dbReference>
<sequence length="230" mass="25972">MSLRIVIDPSPLRTQVTERLRDAIVDGKFKVGEKLVERELIEQLGVSRPSVREALRQLQSEGLIVQTASRGVKIPWLSSKEIEEIYQVRIALEGLAAELFADRATDEQIGDLEKALEEIEHAREYPEDHRRFRLAKTTFYEILFAGADNATAARALRTYHLRLALIWGATPRAQDIEARKAEMRSIIDAIKKRDAVQARHAYTVHLSNSQKEAIEAAKLTQFLNSNGSTA</sequence>